<feature type="binding site" evidence="8">
    <location>
        <position position="93"/>
    </location>
    <ligand>
        <name>Zn(2+)</name>
        <dbReference type="ChEBI" id="CHEBI:29105"/>
        <note>catalytic</note>
    </ligand>
</feature>
<organism evidence="10 11">
    <name type="scientific">Marinimicrobium koreense</name>
    <dbReference type="NCBI Taxonomy" id="306545"/>
    <lineage>
        <taxon>Bacteria</taxon>
        <taxon>Pseudomonadati</taxon>
        <taxon>Pseudomonadota</taxon>
        <taxon>Gammaproteobacteria</taxon>
        <taxon>Cellvibrionales</taxon>
        <taxon>Cellvibrionaceae</taxon>
        <taxon>Marinimicrobium</taxon>
    </lineage>
</organism>
<evidence type="ECO:0000256" key="2">
    <source>
        <dbReference type="ARBA" id="ARBA00011738"/>
    </source>
</evidence>
<gene>
    <name evidence="8" type="primary">tadA</name>
    <name evidence="10" type="ORF">EDC38_1151</name>
</gene>
<dbReference type="EC" id="3.5.4.33" evidence="8"/>
<keyword evidence="4 8" id="KW-0479">Metal-binding</keyword>
<sequence length="172" mass="18896">MGGTVTTDDQNKRDEYWMQRALALAEQGAQQGEVPVGAVLVRHDDVLGEGFNQPIGAKDPTAHAEVVALRQAAAGEQNYRLPDTTLYVTLEPCTMCIGALIHARVARLVYGTTEPKAGVVESRNQLAQTDYYNHWLEVQGGVLADACQQQLTDFFRQRRAEAKARKQAQSPS</sequence>
<name>A0A3N1NL85_9GAMM</name>
<feature type="active site" description="Proton donor" evidence="8">
    <location>
        <position position="65"/>
    </location>
</feature>
<dbReference type="PANTHER" id="PTHR11079">
    <property type="entry name" value="CYTOSINE DEAMINASE FAMILY MEMBER"/>
    <property type="match status" value="1"/>
</dbReference>
<keyword evidence="11" id="KW-1185">Reference proteome</keyword>
<reference evidence="10 11" key="1">
    <citation type="submission" date="2018-11" db="EMBL/GenBank/DDBJ databases">
        <title>Genomic Encyclopedia of Type Strains, Phase IV (KMG-IV): sequencing the most valuable type-strain genomes for metagenomic binning, comparative biology and taxonomic classification.</title>
        <authorList>
            <person name="Goeker M."/>
        </authorList>
    </citation>
    <scope>NUCLEOTIDE SEQUENCE [LARGE SCALE GENOMIC DNA]</scope>
    <source>
        <strain evidence="10 11">DSM 16974</strain>
    </source>
</reference>
<dbReference type="SUPFAM" id="SSF53927">
    <property type="entry name" value="Cytidine deaminase-like"/>
    <property type="match status" value="1"/>
</dbReference>
<evidence type="ECO:0000259" key="9">
    <source>
        <dbReference type="PROSITE" id="PS51747"/>
    </source>
</evidence>
<evidence type="ECO:0000256" key="3">
    <source>
        <dbReference type="ARBA" id="ARBA00022694"/>
    </source>
</evidence>
<dbReference type="GO" id="GO:0002100">
    <property type="term" value="P:tRNA wobble adenosine to inosine editing"/>
    <property type="evidence" value="ECO:0007669"/>
    <property type="project" value="UniProtKB-UniRule"/>
</dbReference>
<protein>
    <recommendedName>
        <fullName evidence="8">tRNA-specific adenosine deaminase</fullName>
        <ecNumber evidence="8">3.5.4.33</ecNumber>
    </recommendedName>
</protein>
<keyword evidence="6 8" id="KW-0862">Zinc</keyword>
<dbReference type="PROSITE" id="PS00903">
    <property type="entry name" value="CYT_DCMP_DEAMINASES_1"/>
    <property type="match status" value="1"/>
</dbReference>
<dbReference type="InterPro" id="IPR028883">
    <property type="entry name" value="tRNA_aden_deaminase"/>
</dbReference>
<dbReference type="RefSeq" id="WP_281273509.1">
    <property type="nucleotide sequence ID" value="NZ_RJUK01000001.1"/>
</dbReference>
<keyword evidence="3 8" id="KW-0819">tRNA processing</keyword>
<accession>A0A3N1NL85</accession>
<dbReference type="FunFam" id="3.40.140.10:FF:000005">
    <property type="entry name" value="tRNA-specific adenosine deaminase"/>
    <property type="match status" value="1"/>
</dbReference>
<dbReference type="AlphaFoldDB" id="A0A3N1NL85"/>
<feature type="binding site" evidence="8">
    <location>
        <position position="63"/>
    </location>
    <ligand>
        <name>Zn(2+)</name>
        <dbReference type="ChEBI" id="CHEBI:29105"/>
        <note>catalytic</note>
    </ligand>
</feature>
<dbReference type="NCBIfam" id="NF008113">
    <property type="entry name" value="PRK10860.1"/>
    <property type="match status" value="1"/>
</dbReference>
<dbReference type="EMBL" id="RJUK01000001">
    <property type="protein sequence ID" value="ROQ20544.1"/>
    <property type="molecule type" value="Genomic_DNA"/>
</dbReference>
<feature type="binding site" evidence="8">
    <location>
        <position position="96"/>
    </location>
    <ligand>
        <name>Zn(2+)</name>
        <dbReference type="ChEBI" id="CHEBI:29105"/>
        <note>catalytic</note>
    </ligand>
</feature>
<dbReference type="InterPro" id="IPR002125">
    <property type="entry name" value="CMP_dCMP_dom"/>
</dbReference>
<comment type="subunit">
    <text evidence="2 8">Homodimer.</text>
</comment>
<feature type="domain" description="CMP/dCMP-type deaminase" evidence="9">
    <location>
        <begin position="12"/>
        <end position="121"/>
    </location>
</feature>
<dbReference type="CDD" id="cd01285">
    <property type="entry name" value="nucleoside_deaminase"/>
    <property type="match status" value="1"/>
</dbReference>
<evidence type="ECO:0000256" key="6">
    <source>
        <dbReference type="ARBA" id="ARBA00022833"/>
    </source>
</evidence>
<comment type="function">
    <text evidence="8">Catalyzes the deamination of adenosine to inosine at the wobble position 34 of tRNA(Arg2).</text>
</comment>
<evidence type="ECO:0000313" key="11">
    <source>
        <dbReference type="Proteomes" id="UP000273643"/>
    </source>
</evidence>
<dbReference type="InterPro" id="IPR016192">
    <property type="entry name" value="APOBEC/CMP_deaminase_Zn-bd"/>
</dbReference>
<dbReference type="Gene3D" id="3.40.140.10">
    <property type="entry name" value="Cytidine Deaminase, domain 2"/>
    <property type="match status" value="1"/>
</dbReference>
<dbReference type="HAMAP" id="MF_00972">
    <property type="entry name" value="tRNA_aden_deaminase"/>
    <property type="match status" value="1"/>
</dbReference>
<keyword evidence="5 8" id="KW-0378">Hydrolase</keyword>
<comment type="similarity">
    <text evidence="1">Belongs to the cytidine and deoxycytidylate deaminase family. ADAT2 subfamily.</text>
</comment>
<dbReference type="Pfam" id="PF00383">
    <property type="entry name" value="dCMP_cyt_deam_1"/>
    <property type="match status" value="1"/>
</dbReference>
<dbReference type="GO" id="GO:0008270">
    <property type="term" value="F:zinc ion binding"/>
    <property type="evidence" value="ECO:0007669"/>
    <property type="project" value="UniProtKB-UniRule"/>
</dbReference>
<evidence type="ECO:0000256" key="1">
    <source>
        <dbReference type="ARBA" id="ARBA00010669"/>
    </source>
</evidence>
<dbReference type="PROSITE" id="PS51747">
    <property type="entry name" value="CYT_DCMP_DEAMINASES_2"/>
    <property type="match status" value="1"/>
</dbReference>
<evidence type="ECO:0000313" key="10">
    <source>
        <dbReference type="EMBL" id="ROQ20544.1"/>
    </source>
</evidence>
<evidence type="ECO:0000256" key="4">
    <source>
        <dbReference type="ARBA" id="ARBA00022723"/>
    </source>
</evidence>
<evidence type="ECO:0000256" key="7">
    <source>
        <dbReference type="ARBA" id="ARBA00048045"/>
    </source>
</evidence>
<evidence type="ECO:0000256" key="8">
    <source>
        <dbReference type="HAMAP-Rule" id="MF_00972"/>
    </source>
</evidence>
<dbReference type="InterPro" id="IPR016193">
    <property type="entry name" value="Cytidine_deaminase-like"/>
</dbReference>
<evidence type="ECO:0000256" key="5">
    <source>
        <dbReference type="ARBA" id="ARBA00022801"/>
    </source>
</evidence>
<dbReference type="Proteomes" id="UP000273643">
    <property type="component" value="Unassembled WGS sequence"/>
</dbReference>
<comment type="caution">
    <text evidence="10">The sequence shown here is derived from an EMBL/GenBank/DDBJ whole genome shotgun (WGS) entry which is preliminary data.</text>
</comment>
<comment type="cofactor">
    <cofactor evidence="8">
        <name>Zn(2+)</name>
        <dbReference type="ChEBI" id="CHEBI:29105"/>
    </cofactor>
    <text evidence="8">Binds 1 zinc ion per subunit.</text>
</comment>
<proteinExistence type="inferred from homology"/>
<dbReference type="GO" id="GO:0052717">
    <property type="term" value="F:tRNA-specific adenosine-34 deaminase activity"/>
    <property type="evidence" value="ECO:0007669"/>
    <property type="project" value="UniProtKB-UniRule"/>
</dbReference>
<comment type="catalytic activity">
    <reaction evidence="7 8">
        <text>adenosine(34) in tRNA + H2O + H(+) = inosine(34) in tRNA + NH4(+)</text>
        <dbReference type="Rhea" id="RHEA:43168"/>
        <dbReference type="Rhea" id="RHEA-COMP:10373"/>
        <dbReference type="Rhea" id="RHEA-COMP:10374"/>
        <dbReference type="ChEBI" id="CHEBI:15377"/>
        <dbReference type="ChEBI" id="CHEBI:15378"/>
        <dbReference type="ChEBI" id="CHEBI:28938"/>
        <dbReference type="ChEBI" id="CHEBI:74411"/>
        <dbReference type="ChEBI" id="CHEBI:82852"/>
        <dbReference type="EC" id="3.5.4.33"/>
    </reaction>
</comment>
<dbReference type="PANTHER" id="PTHR11079:SF202">
    <property type="entry name" value="TRNA-SPECIFIC ADENOSINE DEAMINASE"/>
    <property type="match status" value="1"/>
</dbReference>